<feature type="region of interest" description="Disordered" evidence="1">
    <location>
        <begin position="1"/>
        <end position="86"/>
    </location>
</feature>
<dbReference type="GO" id="GO:0019901">
    <property type="term" value="F:protein kinase binding"/>
    <property type="evidence" value="ECO:0007669"/>
    <property type="project" value="InterPro"/>
</dbReference>
<dbReference type="EMBL" id="CAMXCT020003306">
    <property type="protein sequence ID" value="CAL1156998.1"/>
    <property type="molecule type" value="Genomic_DNA"/>
</dbReference>
<dbReference type="Pfam" id="PF08613">
    <property type="entry name" value="Cyclin"/>
    <property type="match status" value="1"/>
</dbReference>
<dbReference type="EMBL" id="CAMXCT010003306">
    <property type="protein sequence ID" value="CAI4003623.1"/>
    <property type="molecule type" value="Genomic_DNA"/>
</dbReference>
<dbReference type="EMBL" id="CAMXCT030003306">
    <property type="protein sequence ID" value="CAL4790935.1"/>
    <property type="molecule type" value="Genomic_DNA"/>
</dbReference>
<feature type="compositionally biased region" description="Polar residues" evidence="1">
    <location>
        <begin position="248"/>
        <end position="260"/>
    </location>
</feature>
<dbReference type="SUPFAM" id="SSF47954">
    <property type="entry name" value="Cyclin-like"/>
    <property type="match status" value="1"/>
</dbReference>
<proteinExistence type="predicted"/>
<feature type="region of interest" description="Disordered" evidence="1">
    <location>
        <begin position="1262"/>
        <end position="1285"/>
    </location>
</feature>
<dbReference type="Proteomes" id="UP001152797">
    <property type="component" value="Unassembled WGS sequence"/>
</dbReference>
<dbReference type="Gene3D" id="1.10.472.10">
    <property type="entry name" value="Cyclin-like"/>
    <property type="match status" value="1"/>
</dbReference>
<gene>
    <name evidence="2" type="ORF">C1SCF055_LOCUS29477</name>
</gene>
<reference evidence="3" key="2">
    <citation type="submission" date="2024-04" db="EMBL/GenBank/DDBJ databases">
        <authorList>
            <person name="Chen Y."/>
            <person name="Shah S."/>
            <person name="Dougan E. K."/>
            <person name="Thang M."/>
            <person name="Chan C."/>
        </authorList>
    </citation>
    <scope>NUCLEOTIDE SEQUENCE [LARGE SCALE GENOMIC DNA]</scope>
</reference>
<sequence>MSGSRSHDDQGLSKLPPSFKGNTFRRAAQPPKSLLDVGKAEGPPVRSSDKRDSTPRSAEPSGVDEEPGAPGSGLSRPGSPSSLEDITPRKFCLGATSGLVAAGAWAARLEVARLLESGCHPDHLLSLIRRGEEGSTPLRLDWDARERSECLDKDSDQRSTASRPAHGPSDDRSRSPLRSAWEPGEAEEFKEVKDLFEGEKMEDVIAEQAAILSEIAKSKDDPPWLTPKPSGSGGPSIGGKSSGATVLRMTTNEQTFSKVSSPPPSDFKTAAPRPFKRQPDTPVAGEELPDFKRKAAPPPQGVLPEPIKVPQRPPPPRPGTGTSANSLGAREKEDLDRFARAAVEIYEGLEVVGIHMDLKKYVRTSKGIDKEKFLLHTAPNRASTGLRYVRVMKGIVEWIETFDPIPEEESVPPLERLRLVEYIELLIQKGSFGFDPTGSEWNRAKRLSVKYKKSKPGLANRAPLFGKVTLAALEKIVLDDLASTPHRIAAGKLRLCCQASIRYDDLVHTPLRHLEWVRRRGGTRVVGLRARTTQGKNKARPWVASLMATCRSRDGWLSTLVDLVLMTHGMCWLEGDHFGKEVTRDGEGFTRLPARLETDVYMVKEALRQFQRTGGDPGMTDRELDLLRWHGGKATLTTLMQHLELDPKMIRLAGDWSAKEDTMPDTYLREAQLMVLKGQESCMAYLRAGGDFGGLVSSGLVGGAPPPGDGEVPCPADSHGGGAEEHGVEPEGAESKKLAELARQAGFLSEYQGVVGKDLNSSLFDRGLDEKGEPVDEVVGEERERGAIPEEKWADLLESNNPDEDVYVVYNFDMNPPAVKSEPTDAEEGKATGVGELSEGLMDAARLEDDDNDLESHTLRFVMLDKPTASSRLHLPFVGASSESSALLVPTPRCGAKGNYSFLGAAEALDQSTELCLRCFGRRSEGACNRLCGGDLPATLLRAAVRFDVAESDFLLLQHLGFHSLNSLAFKLPKAEDLERFLEDHILGSSAYKQGDGVVVTFPRQPPEQWATWKLSDDAAALRRLWAYARETAKGEIERMSSGDESRRKITLIEATAMENAALARGCPEPISDKERPSLYTLNKLGKALQNPGATYDVLSWESYLSKEEEDKLTREGKLPKHGQTELILGRDSRVVARDRMDESVLGVKKVSEMETLRARLDLRARAAEMIDVARYTTMRSLSDRYYSKLNTSLAEGMRAPTLNELRRFDRELQVTIYRHLSRGQGNLEDAIRYYVENDGDSLWRLLDPVLRQLPDQGIEAGAEHVSESKGEKRKAESGQPAAASPAPAKALITCLICKKKHEPLCPLPDDFRQKQRDRKKAKRAEKRVAKAKAKAVLQFQTGDEREYPLGFCQEYAKAAGLVLGEEGIFVEVFSGPNAPLSVSVGAEIGCPVPGCKLERRGKGDRIELHNLSQLVGVNPLAALRASNPSKRVRPLVSEQEAFYRSAAVSAARQPGYGKREQLIPDGMQDPSSHIDAAVKLHHPFSLEGSIKVDHREALLRMKTLEGNALKDRMKTLAEWRTLAASKEVLSVQAVHETQASDCARKLGRKPRTALMEVLGLKHGIEDEAVPRLCLTGMPIVGRALESPFFHPYHVPASVTVAELLSSSPRKRPGTLKRVKLMGQAGGDTMAKAIWEKTLKEVAAGSMAGPYTLSQMEEKHGKYLNIVPSFGLKQGEKYRRIDDHTASHNNLAAERTQQIQMAMVDYLMAMVSAMGRTFRGGLCIGTEDMAGAYRQVPLTDSQVRISVTAVYNPEYRRVDLFEIFGQPFGAAHAVPNFYRVAEWACRLMVRAYDVMIDHFFDDYFIVVRQLEADGTMFCIREAFKLIGLVLDNEKSQPPGEFSQVLGVAFNTSSLRQQRILLVEPKPTRVSNLCQIVDRVLSENCLPPSLAASLLGKFGFLCSTMFGKVGRCCTGAVRARQYGHPDETLLTPQIRTSLQLMKLFATTAPKREMKIDDHAPPIILYTDETYMNQLELFACPLALNTWSTTLSNRQVLLFIDNDGETGFPSCEKAVRVFLLVVARARYEVPLDSSSAVANTGLSFQVWLCLVYIDRIVKLHPDFTICSLNIHRLLVTSVMLAVKFFDDVYYSNAYYAKVGGVRTREVNALESHFLQLIEWKLHVTPEEFDQYRSHVCTVGAAQPVPRLADDALG</sequence>
<dbReference type="InterPro" id="IPR013922">
    <property type="entry name" value="Cyclin_PHO80-like"/>
</dbReference>
<feature type="region of interest" description="Disordered" evidence="1">
    <location>
        <begin position="149"/>
        <end position="186"/>
    </location>
</feature>
<dbReference type="InterPro" id="IPR036915">
    <property type="entry name" value="Cyclin-like_sf"/>
</dbReference>
<organism evidence="2">
    <name type="scientific">Cladocopium goreaui</name>
    <dbReference type="NCBI Taxonomy" id="2562237"/>
    <lineage>
        <taxon>Eukaryota</taxon>
        <taxon>Sar</taxon>
        <taxon>Alveolata</taxon>
        <taxon>Dinophyceae</taxon>
        <taxon>Suessiales</taxon>
        <taxon>Symbiodiniaceae</taxon>
        <taxon>Cladocopium</taxon>
    </lineage>
</organism>
<evidence type="ECO:0000313" key="4">
    <source>
        <dbReference type="EMBL" id="CAL4790935.1"/>
    </source>
</evidence>
<feature type="compositionally biased region" description="Low complexity" evidence="1">
    <location>
        <begin position="68"/>
        <end position="82"/>
    </location>
</feature>
<accession>A0A9P1G839</accession>
<reference evidence="2" key="1">
    <citation type="submission" date="2022-10" db="EMBL/GenBank/DDBJ databases">
        <authorList>
            <person name="Chen Y."/>
            <person name="Dougan E. K."/>
            <person name="Chan C."/>
            <person name="Rhodes N."/>
            <person name="Thang M."/>
        </authorList>
    </citation>
    <scope>NUCLEOTIDE SEQUENCE</scope>
</reference>
<dbReference type="SUPFAM" id="SSF56672">
    <property type="entry name" value="DNA/RNA polymerases"/>
    <property type="match status" value="1"/>
</dbReference>
<name>A0A9P1G839_9DINO</name>
<feature type="region of interest" description="Disordered" evidence="1">
    <location>
        <begin position="214"/>
        <end position="331"/>
    </location>
</feature>
<dbReference type="InterPro" id="IPR043502">
    <property type="entry name" value="DNA/RNA_pol_sf"/>
</dbReference>
<protein>
    <submittedName>
        <fullName evidence="4">Cyclin-U4-1 (CycU41) (Cyclin-P4.1) (CycP41)</fullName>
    </submittedName>
</protein>
<feature type="compositionally biased region" description="Basic and acidic residues" evidence="1">
    <location>
        <begin position="1262"/>
        <end position="1277"/>
    </location>
</feature>
<evidence type="ECO:0000313" key="2">
    <source>
        <dbReference type="EMBL" id="CAI4003623.1"/>
    </source>
</evidence>
<feature type="compositionally biased region" description="Basic and acidic residues" evidence="1">
    <location>
        <begin position="1"/>
        <end position="11"/>
    </location>
</feature>
<feature type="compositionally biased region" description="Gly residues" evidence="1">
    <location>
        <begin position="231"/>
        <end position="241"/>
    </location>
</feature>
<evidence type="ECO:0000256" key="1">
    <source>
        <dbReference type="SAM" id="MobiDB-lite"/>
    </source>
</evidence>
<comment type="caution">
    <text evidence="2">The sequence shown here is derived from an EMBL/GenBank/DDBJ whole genome shotgun (WGS) entry which is preliminary data.</text>
</comment>
<feature type="region of interest" description="Disordered" evidence="1">
    <location>
        <begin position="703"/>
        <end position="733"/>
    </location>
</feature>
<dbReference type="PANTHER" id="PTHR15615:SF108">
    <property type="entry name" value="PROTEIN CNPPD1"/>
    <property type="match status" value="1"/>
</dbReference>
<evidence type="ECO:0000313" key="5">
    <source>
        <dbReference type="Proteomes" id="UP001152797"/>
    </source>
</evidence>
<keyword evidence="5" id="KW-1185">Reference proteome</keyword>
<dbReference type="PANTHER" id="PTHR15615">
    <property type="match status" value="1"/>
</dbReference>
<evidence type="ECO:0000313" key="3">
    <source>
        <dbReference type="EMBL" id="CAL1156998.1"/>
    </source>
</evidence>
<feature type="compositionally biased region" description="Basic and acidic residues" evidence="1">
    <location>
        <begin position="722"/>
        <end position="733"/>
    </location>
</feature>
<dbReference type="OrthoDB" id="332925at2759"/>